<dbReference type="SUPFAM" id="SSF53098">
    <property type="entry name" value="Ribonuclease H-like"/>
    <property type="match status" value="1"/>
</dbReference>
<dbReference type="PANTHER" id="PTHR37984:SF5">
    <property type="entry name" value="PROTEIN NYNRIN-LIKE"/>
    <property type="match status" value="1"/>
</dbReference>
<name>A0ABQ9G6M2_9NEOP</name>
<comment type="caution">
    <text evidence="1">The sequence shown here is derived from an EMBL/GenBank/DDBJ whole genome shotgun (WGS) entry which is preliminary data.</text>
</comment>
<dbReference type="EMBL" id="JARBHB010000016">
    <property type="protein sequence ID" value="KAJ8867131.1"/>
    <property type="molecule type" value="Genomic_DNA"/>
</dbReference>
<keyword evidence="2" id="KW-1185">Reference proteome</keyword>
<gene>
    <name evidence="1" type="ORF">PR048_032995</name>
</gene>
<dbReference type="InterPro" id="IPR050951">
    <property type="entry name" value="Retrovirus_Pol_polyprotein"/>
</dbReference>
<dbReference type="PANTHER" id="PTHR37984">
    <property type="entry name" value="PROTEIN CBG26694"/>
    <property type="match status" value="1"/>
</dbReference>
<dbReference type="InterPro" id="IPR036397">
    <property type="entry name" value="RNaseH_sf"/>
</dbReference>
<dbReference type="Gene3D" id="3.30.420.10">
    <property type="entry name" value="Ribonuclease H-like superfamily/Ribonuclease H"/>
    <property type="match status" value="1"/>
</dbReference>
<dbReference type="Proteomes" id="UP001159363">
    <property type="component" value="Chromosome 15"/>
</dbReference>
<evidence type="ECO:0008006" key="3">
    <source>
        <dbReference type="Google" id="ProtNLM"/>
    </source>
</evidence>
<proteinExistence type="predicted"/>
<dbReference type="InterPro" id="IPR012337">
    <property type="entry name" value="RNaseH-like_sf"/>
</dbReference>
<sequence>MTETGWPYHVNDINIKHFELTCEERCMKWGKQVTVPSGLQHEVLKELLAELPGIVKMKMLAHSMVWWPNTEDDVQRKVETCEALRNDIPTVAWPETVEVWERIHIDLLQHRRWIEVWAIQTITAASVIEKSHECLATFGISSTLVSDNGPPFNS</sequence>
<reference evidence="1 2" key="1">
    <citation type="submission" date="2023-02" db="EMBL/GenBank/DDBJ databases">
        <title>LHISI_Scaffold_Assembly.</title>
        <authorList>
            <person name="Stuart O.P."/>
            <person name="Cleave R."/>
            <person name="Magrath M.J.L."/>
            <person name="Mikheyev A.S."/>
        </authorList>
    </citation>
    <scope>NUCLEOTIDE SEQUENCE [LARGE SCALE GENOMIC DNA]</scope>
    <source>
        <strain evidence="1">Daus_M_001</strain>
        <tissue evidence="1">Leg muscle</tissue>
    </source>
</reference>
<dbReference type="Gene3D" id="1.10.340.70">
    <property type="match status" value="1"/>
</dbReference>
<accession>A0ABQ9G6M2</accession>
<protein>
    <recommendedName>
        <fullName evidence="3">Integrase catalytic domain-containing protein</fullName>
    </recommendedName>
</protein>
<evidence type="ECO:0000313" key="2">
    <source>
        <dbReference type="Proteomes" id="UP001159363"/>
    </source>
</evidence>
<organism evidence="1 2">
    <name type="scientific">Dryococelus australis</name>
    <dbReference type="NCBI Taxonomy" id="614101"/>
    <lineage>
        <taxon>Eukaryota</taxon>
        <taxon>Metazoa</taxon>
        <taxon>Ecdysozoa</taxon>
        <taxon>Arthropoda</taxon>
        <taxon>Hexapoda</taxon>
        <taxon>Insecta</taxon>
        <taxon>Pterygota</taxon>
        <taxon>Neoptera</taxon>
        <taxon>Polyneoptera</taxon>
        <taxon>Phasmatodea</taxon>
        <taxon>Verophasmatodea</taxon>
        <taxon>Anareolatae</taxon>
        <taxon>Phasmatidae</taxon>
        <taxon>Eurycanthinae</taxon>
        <taxon>Dryococelus</taxon>
    </lineage>
</organism>
<evidence type="ECO:0000313" key="1">
    <source>
        <dbReference type="EMBL" id="KAJ8867131.1"/>
    </source>
</evidence>